<dbReference type="Proteomes" id="UP001497623">
    <property type="component" value="Unassembled WGS sequence"/>
</dbReference>
<feature type="domain" description="Reverse transcriptase" evidence="1">
    <location>
        <begin position="22"/>
        <end position="114"/>
    </location>
</feature>
<evidence type="ECO:0000313" key="3">
    <source>
        <dbReference type="Proteomes" id="UP001497623"/>
    </source>
</evidence>
<protein>
    <recommendedName>
        <fullName evidence="1">Reverse transcriptase domain-containing protein</fullName>
    </recommendedName>
</protein>
<name>A0AAV2QGJ4_MEGNR</name>
<evidence type="ECO:0000313" key="2">
    <source>
        <dbReference type="EMBL" id="CAL4085504.1"/>
    </source>
</evidence>
<dbReference type="Pfam" id="PF00078">
    <property type="entry name" value="RVT_1"/>
    <property type="match status" value="1"/>
</dbReference>
<sequence length="114" mass="13068">MNIVQGTLLDQNQRKAIITLLPKDGGDPELLKSWRPISLICVDVKIVAKLLARRIKPLIYSLVSENQFCVQGRSIVDCNCKIRDVMFYSSQNNQTGAIINIDWEKAFDRVNWDF</sequence>
<reference evidence="2 3" key="1">
    <citation type="submission" date="2024-05" db="EMBL/GenBank/DDBJ databases">
        <authorList>
            <person name="Wallberg A."/>
        </authorList>
    </citation>
    <scope>NUCLEOTIDE SEQUENCE [LARGE SCALE GENOMIC DNA]</scope>
</reference>
<gene>
    <name evidence="2" type="ORF">MNOR_LOCUS12699</name>
</gene>
<evidence type="ECO:0000259" key="1">
    <source>
        <dbReference type="Pfam" id="PF00078"/>
    </source>
</evidence>
<proteinExistence type="predicted"/>
<comment type="caution">
    <text evidence="2">The sequence shown here is derived from an EMBL/GenBank/DDBJ whole genome shotgun (WGS) entry which is preliminary data.</text>
</comment>
<dbReference type="EMBL" id="CAXKWB010007033">
    <property type="protein sequence ID" value="CAL4085504.1"/>
    <property type="molecule type" value="Genomic_DNA"/>
</dbReference>
<dbReference type="PANTHER" id="PTHR19446">
    <property type="entry name" value="REVERSE TRANSCRIPTASES"/>
    <property type="match status" value="1"/>
</dbReference>
<keyword evidence="3" id="KW-1185">Reference proteome</keyword>
<dbReference type="AlphaFoldDB" id="A0AAV2QGJ4"/>
<dbReference type="InterPro" id="IPR043502">
    <property type="entry name" value="DNA/RNA_pol_sf"/>
</dbReference>
<dbReference type="SUPFAM" id="SSF56672">
    <property type="entry name" value="DNA/RNA polymerases"/>
    <property type="match status" value="1"/>
</dbReference>
<organism evidence="2 3">
    <name type="scientific">Meganyctiphanes norvegica</name>
    <name type="common">Northern krill</name>
    <name type="synonym">Thysanopoda norvegica</name>
    <dbReference type="NCBI Taxonomy" id="48144"/>
    <lineage>
        <taxon>Eukaryota</taxon>
        <taxon>Metazoa</taxon>
        <taxon>Ecdysozoa</taxon>
        <taxon>Arthropoda</taxon>
        <taxon>Crustacea</taxon>
        <taxon>Multicrustacea</taxon>
        <taxon>Malacostraca</taxon>
        <taxon>Eumalacostraca</taxon>
        <taxon>Eucarida</taxon>
        <taxon>Euphausiacea</taxon>
        <taxon>Euphausiidae</taxon>
        <taxon>Meganyctiphanes</taxon>
    </lineage>
</organism>
<dbReference type="GO" id="GO:0071897">
    <property type="term" value="P:DNA biosynthetic process"/>
    <property type="evidence" value="ECO:0007669"/>
    <property type="project" value="UniProtKB-ARBA"/>
</dbReference>
<accession>A0AAV2QGJ4</accession>
<dbReference type="InterPro" id="IPR000477">
    <property type="entry name" value="RT_dom"/>
</dbReference>